<dbReference type="SUPFAM" id="SSF56784">
    <property type="entry name" value="HAD-like"/>
    <property type="match status" value="1"/>
</dbReference>
<evidence type="ECO:0000313" key="2">
    <source>
        <dbReference type="Proteomes" id="UP000319716"/>
    </source>
</evidence>
<proteinExistence type="predicted"/>
<comment type="caution">
    <text evidence="1">The sequence shown here is derived from an EMBL/GenBank/DDBJ whole genome shotgun (WGS) entry which is preliminary data.</text>
</comment>
<sequence>MVYRLLALDIDGTLLSSNNRLDRQTKDAIQYAQKKASLSL</sequence>
<dbReference type="AlphaFoldDB" id="A0A4Y1ZEH3"/>
<organism evidence="1 2">
    <name type="scientific">Sporolactobacillus inulinus</name>
    <dbReference type="NCBI Taxonomy" id="2078"/>
    <lineage>
        <taxon>Bacteria</taxon>
        <taxon>Bacillati</taxon>
        <taxon>Bacillota</taxon>
        <taxon>Bacilli</taxon>
        <taxon>Bacillales</taxon>
        <taxon>Sporolactobacillaceae</taxon>
        <taxon>Sporolactobacillus</taxon>
    </lineage>
</organism>
<accession>A0A4Y1ZEH3</accession>
<reference evidence="1 2" key="1">
    <citation type="submission" date="2017-11" db="EMBL/GenBank/DDBJ databases">
        <title>Draft Genome Sequence of Sporolactobacillus inulinus NBRC 111894 Isolated from Koso, a Japanese Sugar-Vegetable Fermented Beverage.</title>
        <authorList>
            <person name="Chiou T.Y."/>
            <person name="Oshima K."/>
            <person name="Suda W."/>
            <person name="Hattori M."/>
            <person name="Takahashi T."/>
        </authorList>
    </citation>
    <scope>NUCLEOTIDE SEQUENCE [LARGE SCALE GENOMIC DNA]</scope>
    <source>
        <strain evidence="1 2">NBRC111894</strain>
    </source>
</reference>
<protein>
    <recommendedName>
        <fullName evidence="3">Hydrolase</fullName>
    </recommendedName>
</protein>
<dbReference type="Gene3D" id="3.40.50.1000">
    <property type="entry name" value="HAD superfamily/HAD-like"/>
    <property type="match status" value="1"/>
</dbReference>
<dbReference type="Pfam" id="PF08282">
    <property type="entry name" value="Hydrolase_3"/>
    <property type="match status" value="1"/>
</dbReference>
<name>A0A4Y1ZEH3_9BACL</name>
<dbReference type="PROSITE" id="PS01228">
    <property type="entry name" value="COF_1"/>
    <property type="match status" value="1"/>
</dbReference>
<evidence type="ECO:0000313" key="1">
    <source>
        <dbReference type="EMBL" id="GAY77351.1"/>
    </source>
</evidence>
<dbReference type="EMBL" id="BEXB01000025">
    <property type="protein sequence ID" value="GAY77351.1"/>
    <property type="molecule type" value="Genomic_DNA"/>
</dbReference>
<evidence type="ECO:0008006" key="3">
    <source>
        <dbReference type="Google" id="ProtNLM"/>
    </source>
</evidence>
<dbReference type="Proteomes" id="UP000319716">
    <property type="component" value="Unassembled WGS sequence"/>
</dbReference>
<dbReference type="InterPro" id="IPR023214">
    <property type="entry name" value="HAD_sf"/>
</dbReference>
<dbReference type="InterPro" id="IPR036412">
    <property type="entry name" value="HAD-like_sf"/>
</dbReference>
<gene>
    <name evidence="1" type="ORF">NBRC111894_2905</name>
</gene>